<dbReference type="AlphaFoldDB" id="A0A6C2U5K8"/>
<feature type="transmembrane region" description="Helical" evidence="5">
    <location>
        <begin position="39"/>
        <end position="62"/>
    </location>
</feature>
<dbReference type="EMBL" id="CAAHFG010000002">
    <property type="protein sequence ID" value="VGO15352.1"/>
    <property type="molecule type" value="Genomic_DNA"/>
</dbReference>
<dbReference type="GO" id="GO:0015179">
    <property type="term" value="F:L-amino acid transmembrane transporter activity"/>
    <property type="evidence" value="ECO:0007669"/>
    <property type="project" value="TreeGrafter"/>
</dbReference>
<dbReference type="GO" id="GO:0016020">
    <property type="term" value="C:membrane"/>
    <property type="evidence" value="ECO:0007669"/>
    <property type="project" value="UniProtKB-SubCell"/>
</dbReference>
<feature type="transmembrane region" description="Helical" evidence="5">
    <location>
        <begin position="273"/>
        <end position="296"/>
    </location>
</feature>
<dbReference type="Proteomes" id="UP000366872">
    <property type="component" value="Unassembled WGS sequence"/>
</dbReference>
<feature type="transmembrane region" description="Helical" evidence="5">
    <location>
        <begin position="192"/>
        <end position="211"/>
    </location>
</feature>
<keyword evidence="4 5" id="KW-0472">Membrane</keyword>
<dbReference type="PANTHER" id="PTHR11785">
    <property type="entry name" value="AMINO ACID TRANSPORTER"/>
    <property type="match status" value="1"/>
</dbReference>
<dbReference type="RefSeq" id="WP_136080924.1">
    <property type="nucleotide sequence ID" value="NZ_CAAHFG010000002.1"/>
</dbReference>
<evidence type="ECO:0000256" key="2">
    <source>
        <dbReference type="ARBA" id="ARBA00022692"/>
    </source>
</evidence>
<keyword evidence="2 5" id="KW-0812">Transmembrane</keyword>
<evidence type="ECO:0000256" key="3">
    <source>
        <dbReference type="ARBA" id="ARBA00022989"/>
    </source>
</evidence>
<feature type="transmembrane region" description="Helical" evidence="5">
    <location>
        <begin position="7"/>
        <end position="27"/>
    </location>
</feature>
<feature type="transmembrane region" description="Helical" evidence="5">
    <location>
        <begin position="127"/>
        <end position="146"/>
    </location>
</feature>
<feature type="transmembrane region" description="Helical" evidence="5">
    <location>
        <begin position="379"/>
        <end position="398"/>
    </location>
</feature>
<feature type="transmembrane region" description="Helical" evidence="5">
    <location>
        <begin position="223"/>
        <end position="246"/>
    </location>
</feature>
<reference evidence="6 7" key="1">
    <citation type="submission" date="2019-04" db="EMBL/GenBank/DDBJ databases">
        <authorList>
            <person name="Van Vliet M D."/>
        </authorList>
    </citation>
    <scope>NUCLEOTIDE SEQUENCE [LARGE SCALE GENOMIC DNA]</scope>
    <source>
        <strain evidence="6 7">F1</strain>
    </source>
</reference>
<accession>A0A6C2U5K8</accession>
<evidence type="ECO:0000256" key="1">
    <source>
        <dbReference type="ARBA" id="ARBA00004141"/>
    </source>
</evidence>
<keyword evidence="7" id="KW-1185">Reference proteome</keyword>
<dbReference type="InterPro" id="IPR050598">
    <property type="entry name" value="AminoAcid_Transporter"/>
</dbReference>
<dbReference type="Pfam" id="PF13520">
    <property type="entry name" value="AA_permease_2"/>
    <property type="match status" value="1"/>
</dbReference>
<evidence type="ECO:0000256" key="5">
    <source>
        <dbReference type="SAM" id="Phobius"/>
    </source>
</evidence>
<sequence length="439" mass="45438">MKAPAKALSLFDSTCIIVGIIIGAGIYETTPTVAACMGGWGGTMAVWLAGGLLALCGALCYAELATAYPRQGGDVVYLSRAYGSWAGFMFGWSQMAIIRPGDIALMAFVFARYAATLYSPFPAMGTAYAAGAVVALTLVNMVGVRAGRIAQNILTVVKLAGLLFIVAVGFLAPGADAAPVGAAFSSDGFKLAMILVLFTYGGWNEMAYVAAEIKDPQRNIVRALVLGTVAVAATYLLANAAFLHALGFQGMAASGAVAVDAVAMLMPGGAERLVAVLICISALGAVNGLVFTGARISYAMGTGHRVFNWLGAWHPSLGTPVAALALQGVLALAIVLLAGSFIETILYSAPAVWLFFLATGLALFRLRRKDAQVQRPFKVVAYPVVPLLFCGAALFMFYSSVSYAVAGKPIGLLLLLGIVAAGGGLCWRNSKNGPPPESD</sequence>
<feature type="transmembrane region" description="Helical" evidence="5">
    <location>
        <begin position="410"/>
        <end position="427"/>
    </location>
</feature>
<dbReference type="PANTHER" id="PTHR11785:SF512">
    <property type="entry name" value="SOBREMESA, ISOFORM B"/>
    <property type="match status" value="1"/>
</dbReference>
<dbReference type="Gene3D" id="1.20.1740.10">
    <property type="entry name" value="Amino acid/polyamine transporter I"/>
    <property type="match status" value="1"/>
</dbReference>
<name>A0A6C2U5K8_PONDE</name>
<feature type="transmembrane region" description="Helical" evidence="5">
    <location>
        <begin position="317"/>
        <end position="339"/>
    </location>
</feature>
<evidence type="ECO:0000313" key="6">
    <source>
        <dbReference type="EMBL" id="VGO15352.1"/>
    </source>
</evidence>
<evidence type="ECO:0000256" key="4">
    <source>
        <dbReference type="ARBA" id="ARBA00023136"/>
    </source>
</evidence>
<keyword evidence="3 5" id="KW-1133">Transmembrane helix</keyword>
<feature type="transmembrane region" description="Helical" evidence="5">
    <location>
        <begin position="153"/>
        <end position="172"/>
    </location>
</feature>
<comment type="subcellular location">
    <subcellularLocation>
        <location evidence="1">Membrane</location>
        <topology evidence="1">Multi-pass membrane protein</topology>
    </subcellularLocation>
</comment>
<organism evidence="6 7">
    <name type="scientific">Pontiella desulfatans</name>
    <dbReference type="NCBI Taxonomy" id="2750659"/>
    <lineage>
        <taxon>Bacteria</taxon>
        <taxon>Pseudomonadati</taxon>
        <taxon>Kiritimatiellota</taxon>
        <taxon>Kiritimatiellia</taxon>
        <taxon>Kiritimatiellales</taxon>
        <taxon>Pontiellaceae</taxon>
        <taxon>Pontiella</taxon>
    </lineage>
</organism>
<gene>
    <name evidence="6" type="primary">steT</name>
    <name evidence="6" type="ORF">PDESU_03935</name>
</gene>
<protein>
    <submittedName>
        <fullName evidence="6">Serine/threonine exchanger SteT</fullName>
    </submittedName>
</protein>
<dbReference type="PIRSF" id="PIRSF006060">
    <property type="entry name" value="AA_transporter"/>
    <property type="match status" value="1"/>
</dbReference>
<proteinExistence type="predicted"/>
<evidence type="ECO:0000313" key="7">
    <source>
        <dbReference type="Proteomes" id="UP000366872"/>
    </source>
</evidence>
<dbReference type="InterPro" id="IPR002293">
    <property type="entry name" value="AA/rel_permease1"/>
</dbReference>
<feature type="transmembrane region" description="Helical" evidence="5">
    <location>
        <begin position="345"/>
        <end position="367"/>
    </location>
</feature>